<dbReference type="Gene3D" id="3.30.530.20">
    <property type="match status" value="1"/>
</dbReference>
<dbReference type="HOGENOM" id="CLU_069867_4_0_6"/>
<keyword evidence="2" id="KW-1185">Reference proteome</keyword>
<proteinExistence type="predicted"/>
<dbReference type="SUPFAM" id="SSF55961">
    <property type="entry name" value="Bet v1-like"/>
    <property type="match status" value="1"/>
</dbReference>
<organism evidence="1 2">
    <name type="scientific">Acidithiobacillus ferrooxidans (strain ATCC 23270 / DSM 14882 / CIP 104768 / NCIMB 8455)</name>
    <name type="common">Ferrobacillus ferrooxidans (strain ATCC 23270)</name>
    <dbReference type="NCBI Taxonomy" id="243159"/>
    <lineage>
        <taxon>Bacteria</taxon>
        <taxon>Pseudomonadati</taxon>
        <taxon>Pseudomonadota</taxon>
        <taxon>Acidithiobacillia</taxon>
        <taxon>Acidithiobacillales</taxon>
        <taxon>Acidithiobacillaceae</taxon>
        <taxon>Acidithiobacillus</taxon>
    </lineage>
</organism>
<dbReference type="PANTHER" id="PTHR36166:SF1">
    <property type="entry name" value="SRPBCC DOMAIN-CONTAINING PROTEIN"/>
    <property type="match status" value="1"/>
</dbReference>
<accession>B7J490</accession>
<dbReference type="PANTHER" id="PTHR36166">
    <property type="entry name" value="CHROMOSOME 9, WHOLE GENOME SHOTGUN SEQUENCE"/>
    <property type="match status" value="1"/>
</dbReference>
<reference evidence="1 2" key="1">
    <citation type="journal article" date="2008" name="BMC Genomics">
        <title>Acidithiobacillus ferrooxidans metabolism: from genome sequence to industrial applications.</title>
        <authorList>
            <person name="Valdes J."/>
            <person name="Pedroso I."/>
            <person name="Quatrini R."/>
            <person name="Dodson R.J."/>
            <person name="Tettelin H."/>
            <person name="Blake R.II."/>
            <person name="Eisen J.A."/>
            <person name="Holmes D.S."/>
        </authorList>
    </citation>
    <scope>NUCLEOTIDE SEQUENCE [LARGE SCALE GENOMIC DNA]</scope>
    <source>
        <strain evidence="2">ATCC 23270 / DSM 14882 / CIP 104768 / NCIMB 8455</strain>
    </source>
</reference>
<dbReference type="InterPro" id="IPR023393">
    <property type="entry name" value="START-like_dom_sf"/>
</dbReference>
<dbReference type="EMBL" id="CP001219">
    <property type="protein sequence ID" value="ACK80667.1"/>
    <property type="molecule type" value="Genomic_DNA"/>
</dbReference>
<gene>
    <name evidence="1" type="ordered locus">AFE_2008</name>
</gene>
<evidence type="ECO:0008006" key="3">
    <source>
        <dbReference type="Google" id="ProtNLM"/>
    </source>
</evidence>
<dbReference type="CDD" id="cd07822">
    <property type="entry name" value="SRPBCC_4"/>
    <property type="match status" value="1"/>
</dbReference>
<dbReference type="KEGG" id="afr:AFE_2008"/>
<dbReference type="AlphaFoldDB" id="B7J490"/>
<dbReference type="Pfam" id="PF10604">
    <property type="entry name" value="Polyketide_cyc2"/>
    <property type="match status" value="1"/>
</dbReference>
<dbReference type="Proteomes" id="UP000001362">
    <property type="component" value="Chromosome"/>
</dbReference>
<dbReference type="PaxDb" id="243159-AFE_2008"/>
<dbReference type="STRING" id="243159.AFE_2008"/>
<sequence length="166" mass="18736">MTMHQIVTQIDIAASPEHVWSILMDFPAYPQWNPFIRSLSGVAKPGEKLRATIQPEERRAMTFRPRVLTATDQQELRWLGRLGFPGLFDGQHYFQLAALSNGYTRFTQGEQFSGILVGIFISSMAAATKAGFHAMNQALKNRAEANGEWNLVDMADIRVLREPTQK</sequence>
<dbReference type="InterPro" id="IPR019587">
    <property type="entry name" value="Polyketide_cyclase/dehydratase"/>
</dbReference>
<name>B7J490_ACIF2</name>
<protein>
    <recommendedName>
        <fullName evidence="3">SRPBCC domain-containing protein</fullName>
    </recommendedName>
</protein>
<evidence type="ECO:0000313" key="1">
    <source>
        <dbReference type="EMBL" id="ACK80667.1"/>
    </source>
</evidence>
<dbReference type="eggNOG" id="COG4891">
    <property type="taxonomic scope" value="Bacteria"/>
</dbReference>
<evidence type="ECO:0000313" key="2">
    <source>
        <dbReference type="Proteomes" id="UP000001362"/>
    </source>
</evidence>